<feature type="transmembrane region" description="Helical" evidence="1">
    <location>
        <begin position="85"/>
        <end position="112"/>
    </location>
</feature>
<evidence type="ECO:0000256" key="1">
    <source>
        <dbReference type="SAM" id="Phobius"/>
    </source>
</evidence>
<evidence type="ECO:0000313" key="3">
    <source>
        <dbReference type="Proteomes" id="UP001476282"/>
    </source>
</evidence>
<organism evidence="2 3">
    <name type="scientific">Haloferula sargassicola</name>
    <dbReference type="NCBI Taxonomy" id="490096"/>
    <lineage>
        <taxon>Bacteria</taxon>
        <taxon>Pseudomonadati</taxon>
        <taxon>Verrucomicrobiota</taxon>
        <taxon>Verrucomicrobiia</taxon>
        <taxon>Verrucomicrobiales</taxon>
        <taxon>Verrucomicrobiaceae</taxon>
        <taxon>Haloferula</taxon>
    </lineage>
</organism>
<keyword evidence="3" id="KW-1185">Reference proteome</keyword>
<keyword evidence="1" id="KW-0472">Membrane</keyword>
<dbReference type="EMBL" id="BAABRI010000021">
    <property type="protein sequence ID" value="GAA5484170.1"/>
    <property type="molecule type" value="Genomic_DNA"/>
</dbReference>
<dbReference type="Proteomes" id="UP001476282">
    <property type="component" value="Unassembled WGS sequence"/>
</dbReference>
<reference evidence="2 3" key="1">
    <citation type="submission" date="2024-02" db="EMBL/GenBank/DDBJ databases">
        <title>Haloferula sargassicola NBRC 104335.</title>
        <authorList>
            <person name="Ichikawa N."/>
            <person name="Katano-Makiyama Y."/>
            <person name="Hidaka K."/>
        </authorList>
    </citation>
    <scope>NUCLEOTIDE SEQUENCE [LARGE SCALE GENOMIC DNA]</scope>
    <source>
        <strain evidence="2 3">NBRC 104335</strain>
    </source>
</reference>
<comment type="caution">
    <text evidence="2">The sequence shown here is derived from an EMBL/GenBank/DDBJ whole genome shotgun (WGS) entry which is preliminary data.</text>
</comment>
<dbReference type="RefSeq" id="WP_353568268.1">
    <property type="nucleotide sequence ID" value="NZ_BAABRI010000021.1"/>
</dbReference>
<name>A0ABP9URK7_9BACT</name>
<feature type="transmembrane region" description="Helical" evidence="1">
    <location>
        <begin position="15"/>
        <end position="33"/>
    </location>
</feature>
<gene>
    <name evidence="2" type="ORF">Hsar01_03411</name>
</gene>
<feature type="transmembrane region" description="Helical" evidence="1">
    <location>
        <begin position="45"/>
        <end position="65"/>
    </location>
</feature>
<evidence type="ECO:0000313" key="2">
    <source>
        <dbReference type="EMBL" id="GAA5484170.1"/>
    </source>
</evidence>
<proteinExistence type="predicted"/>
<accession>A0ABP9URK7</accession>
<keyword evidence="1" id="KW-0812">Transmembrane</keyword>
<keyword evidence="1" id="KW-1133">Transmembrane helix</keyword>
<protein>
    <submittedName>
        <fullName evidence="2">Uncharacterized protein</fullName>
    </submittedName>
</protein>
<sequence length="130" mass="14284">MPFVSEFSPLASLEAARPVFLMLMGISIVLISWRLTKKVTGWPPRILMAGAMLLALGYSVLLPLYEAGVLIRPAMLPYMPGADPVATMAWEVTKTISMNFGWLLFGLGLFLVSKSPLPARRPVQLTIVRP</sequence>